<gene>
    <name evidence="2" type="ORF">K0M31_018948</name>
</gene>
<keyword evidence="3" id="KW-1185">Reference proteome</keyword>
<dbReference type="EMBL" id="JAHYIQ010000070">
    <property type="protein sequence ID" value="KAK1116547.1"/>
    <property type="molecule type" value="Genomic_DNA"/>
</dbReference>
<dbReference type="AlphaFoldDB" id="A0AA40FCZ4"/>
<comment type="caution">
    <text evidence="2">The sequence shown here is derived from an EMBL/GenBank/DDBJ whole genome shotgun (WGS) entry which is preliminary data.</text>
</comment>
<accession>A0AA40FCZ4</accession>
<protein>
    <submittedName>
        <fullName evidence="2">Uncharacterized protein</fullName>
    </submittedName>
</protein>
<evidence type="ECO:0000313" key="3">
    <source>
        <dbReference type="Proteomes" id="UP001177670"/>
    </source>
</evidence>
<proteinExistence type="predicted"/>
<feature type="region of interest" description="Disordered" evidence="1">
    <location>
        <begin position="87"/>
        <end position="117"/>
    </location>
</feature>
<evidence type="ECO:0000256" key="1">
    <source>
        <dbReference type="SAM" id="MobiDB-lite"/>
    </source>
</evidence>
<sequence>MRLDAQLRGLFVGRCFDFGCQSFGEDADELFVSFVISQVIWYREIMTFPRGESICSVRVQEITHVIKVEQRYGTTFLPRGSLDRKTYTTLTSNSNRKKEERKKQRRRGKRGGKHSQGKHTYIVDCVKGNTECSREMAERAGSKTIRL</sequence>
<dbReference type="Proteomes" id="UP001177670">
    <property type="component" value="Unassembled WGS sequence"/>
</dbReference>
<name>A0AA40FCZ4_9HYME</name>
<feature type="compositionally biased region" description="Basic residues" evidence="1">
    <location>
        <begin position="103"/>
        <end position="117"/>
    </location>
</feature>
<organism evidence="2 3">
    <name type="scientific">Melipona bicolor</name>
    <dbReference type="NCBI Taxonomy" id="60889"/>
    <lineage>
        <taxon>Eukaryota</taxon>
        <taxon>Metazoa</taxon>
        <taxon>Ecdysozoa</taxon>
        <taxon>Arthropoda</taxon>
        <taxon>Hexapoda</taxon>
        <taxon>Insecta</taxon>
        <taxon>Pterygota</taxon>
        <taxon>Neoptera</taxon>
        <taxon>Endopterygota</taxon>
        <taxon>Hymenoptera</taxon>
        <taxon>Apocrita</taxon>
        <taxon>Aculeata</taxon>
        <taxon>Apoidea</taxon>
        <taxon>Anthophila</taxon>
        <taxon>Apidae</taxon>
        <taxon>Melipona</taxon>
    </lineage>
</organism>
<feature type="non-terminal residue" evidence="2">
    <location>
        <position position="147"/>
    </location>
</feature>
<reference evidence="2" key="1">
    <citation type="submission" date="2021-10" db="EMBL/GenBank/DDBJ databases">
        <title>Melipona bicolor Genome sequencing and assembly.</title>
        <authorList>
            <person name="Araujo N.S."/>
            <person name="Arias M.C."/>
        </authorList>
    </citation>
    <scope>NUCLEOTIDE SEQUENCE</scope>
    <source>
        <strain evidence="2">USP_2M_L1-L4_2017</strain>
        <tissue evidence="2">Whole body</tissue>
    </source>
</reference>
<evidence type="ECO:0000313" key="2">
    <source>
        <dbReference type="EMBL" id="KAK1116547.1"/>
    </source>
</evidence>